<comment type="subcellular location">
    <subcellularLocation>
        <location evidence="1">Cell membrane</location>
    </subcellularLocation>
</comment>
<protein>
    <recommendedName>
        <fullName evidence="9">4,4'-diaponeurosporenoate glycosyltransferase</fullName>
    </recommendedName>
</protein>
<dbReference type="Pfam" id="PF00535">
    <property type="entry name" value="Glycos_transf_2"/>
    <property type="match status" value="1"/>
</dbReference>
<comment type="function">
    <text evidence="6">Catalyzes the glycosylation of 4,4'-diaponeurosporenoate, i.e. the esterification of glucose at the C1'' position with the carboxyl group of 4,4'-diaponeurosporenic acid, to form glycosyl-4,4'-diaponeurosporenoate. This is a step in the biosynthesis of staphyloxanthin, an orange pigment present in most staphylococci strains.</text>
</comment>
<comment type="similarity">
    <text evidence="8">Belongs to the glycosyltransferase 2 family. CrtQ subfamily.</text>
</comment>
<dbReference type="GO" id="GO:0016757">
    <property type="term" value="F:glycosyltransferase activity"/>
    <property type="evidence" value="ECO:0007669"/>
    <property type="project" value="UniProtKB-KW"/>
</dbReference>
<keyword evidence="3 12" id="KW-0328">Glycosyltransferase</keyword>
<dbReference type="Gene3D" id="3.90.550.10">
    <property type="entry name" value="Spore Coat Polysaccharide Biosynthesis Protein SpsA, Chain A"/>
    <property type="match status" value="1"/>
</dbReference>
<accession>A0A4V1CET6</accession>
<reference evidence="12 13" key="1">
    <citation type="submission" date="2019-04" db="EMBL/GenBank/DDBJ databases">
        <title>Corynebacterium endometrii sp. nov., isolated from the uterus of a cow with endometritis.</title>
        <authorList>
            <person name="Ballas P."/>
            <person name="Ruckert C."/>
            <person name="Wagener K."/>
            <person name="Drillich M."/>
            <person name="Kaempfer P."/>
            <person name="Busse H.-J."/>
            <person name="Ehling-Schulz M."/>
        </authorList>
    </citation>
    <scope>NUCLEOTIDE SEQUENCE [LARGE SCALE GENOMIC DNA]</scope>
    <source>
        <strain evidence="12 13">LMM-1653</strain>
    </source>
</reference>
<keyword evidence="4 12" id="KW-0808">Transferase</keyword>
<feature type="region of interest" description="Disordered" evidence="10">
    <location>
        <begin position="1"/>
        <end position="31"/>
    </location>
</feature>
<dbReference type="PANTHER" id="PTHR43646:SF2">
    <property type="entry name" value="GLYCOSYLTRANSFERASE 2-LIKE DOMAIN-CONTAINING PROTEIN"/>
    <property type="match status" value="1"/>
</dbReference>
<gene>
    <name evidence="12" type="primary">icaA</name>
    <name evidence="12" type="ORF">CENDO_09920</name>
</gene>
<evidence type="ECO:0000256" key="7">
    <source>
        <dbReference type="ARBA" id="ARBA00037904"/>
    </source>
</evidence>
<organism evidence="12 13">
    <name type="scientific">Corynebacterium endometrii</name>
    <dbReference type="NCBI Taxonomy" id="2488819"/>
    <lineage>
        <taxon>Bacteria</taxon>
        <taxon>Bacillati</taxon>
        <taxon>Actinomycetota</taxon>
        <taxon>Actinomycetes</taxon>
        <taxon>Mycobacteriales</taxon>
        <taxon>Corynebacteriaceae</taxon>
        <taxon>Corynebacterium</taxon>
    </lineage>
</organism>
<evidence type="ECO:0000256" key="10">
    <source>
        <dbReference type="SAM" id="MobiDB-lite"/>
    </source>
</evidence>
<proteinExistence type="inferred from homology"/>
<dbReference type="InterPro" id="IPR029044">
    <property type="entry name" value="Nucleotide-diphossugar_trans"/>
</dbReference>
<dbReference type="AlphaFoldDB" id="A0A4V1CET6"/>
<evidence type="ECO:0000256" key="8">
    <source>
        <dbReference type="ARBA" id="ARBA00038120"/>
    </source>
</evidence>
<dbReference type="OrthoDB" id="9802632at2"/>
<dbReference type="Proteomes" id="UP000296352">
    <property type="component" value="Chromosome"/>
</dbReference>
<keyword evidence="5" id="KW-0472">Membrane</keyword>
<name>A0A4V1CET6_9CORY</name>
<dbReference type="EMBL" id="CP039247">
    <property type="protein sequence ID" value="QCB29238.1"/>
    <property type="molecule type" value="Genomic_DNA"/>
</dbReference>
<dbReference type="CDD" id="cd00761">
    <property type="entry name" value="Glyco_tranf_GTA_type"/>
    <property type="match status" value="1"/>
</dbReference>
<evidence type="ECO:0000313" key="13">
    <source>
        <dbReference type="Proteomes" id="UP000296352"/>
    </source>
</evidence>
<dbReference type="SUPFAM" id="SSF53448">
    <property type="entry name" value="Nucleotide-diphospho-sugar transferases"/>
    <property type="match status" value="1"/>
</dbReference>
<dbReference type="KEGG" id="cee:CENDO_09920"/>
<evidence type="ECO:0000256" key="6">
    <source>
        <dbReference type="ARBA" id="ARBA00037281"/>
    </source>
</evidence>
<evidence type="ECO:0000256" key="1">
    <source>
        <dbReference type="ARBA" id="ARBA00004236"/>
    </source>
</evidence>
<dbReference type="InterPro" id="IPR001173">
    <property type="entry name" value="Glyco_trans_2-like"/>
</dbReference>
<keyword evidence="2" id="KW-1003">Cell membrane</keyword>
<evidence type="ECO:0000259" key="11">
    <source>
        <dbReference type="Pfam" id="PF00535"/>
    </source>
</evidence>
<evidence type="ECO:0000256" key="5">
    <source>
        <dbReference type="ARBA" id="ARBA00023136"/>
    </source>
</evidence>
<evidence type="ECO:0000256" key="9">
    <source>
        <dbReference type="ARBA" id="ARBA00040345"/>
    </source>
</evidence>
<keyword evidence="13" id="KW-1185">Reference proteome</keyword>
<evidence type="ECO:0000256" key="3">
    <source>
        <dbReference type="ARBA" id="ARBA00022676"/>
    </source>
</evidence>
<dbReference type="GO" id="GO:0005886">
    <property type="term" value="C:plasma membrane"/>
    <property type="evidence" value="ECO:0007669"/>
    <property type="project" value="UniProtKB-SubCell"/>
</dbReference>
<evidence type="ECO:0000256" key="4">
    <source>
        <dbReference type="ARBA" id="ARBA00022679"/>
    </source>
</evidence>
<evidence type="ECO:0000256" key="2">
    <source>
        <dbReference type="ARBA" id="ARBA00022475"/>
    </source>
</evidence>
<evidence type="ECO:0000313" key="12">
    <source>
        <dbReference type="EMBL" id="QCB29238.1"/>
    </source>
</evidence>
<dbReference type="PANTHER" id="PTHR43646">
    <property type="entry name" value="GLYCOSYLTRANSFERASE"/>
    <property type="match status" value="1"/>
</dbReference>
<comment type="pathway">
    <text evidence="7">Carotenoid biosynthesis; staphyloxanthin biosynthesis; staphyloxanthin from farnesyl diphosphate: step 4/5.</text>
</comment>
<sequence length="284" mass="31743">MPTHIFHTQLGRPVSPDDLLPQPPNPDLAPRETRRRISIVIPCLNDAELLARCLQSLNNQTIPADEIIVVDNGSTDNSADVARSHGARVVDEPRRGITWATRTGLDAASGDKIVRTDADIVAPDDFVANLHRAWDAAESSEAQGGRRVAGVTGTATFELPAPWNKLASALYVGAYRRSTGSALGHSPFFGTNYCVDAAWWREVRDAVDFSDTFVHEDLHLSYAVRPDETVWVDDRIRVWMDPRALVGWKQVWVRFKRGFHTMFSNWRTSPPQQRLVERGKISLP</sequence>
<feature type="domain" description="Glycosyltransferase 2-like" evidence="11">
    <location>
        <begin position="38"/>
        <end position="154"/>
    </location>
</feature>